<keyword evidence="5" id="KW-1185">Reference proteome</keyword>
<evidence type="ECO:0000256" key="1">
    <source>
        <dbReference type="ARBA" id="ARBA00022676"/>
    </source>
</evidence>
<dbReference type="EMBL" id="JAWQEV010000003">
    <property type="protein sequence ID" value="MDW4573367.1"/>
    <property type="molecule type" value="Genomic_DNA"/>
</dbReference>
<dbReference type="EC" id="2.4.-.-" evidence="4"/>
<name>A0ABU4H3R2_9MICO</name>
<evidence type="ECO:0000313" key="4">
    <source>
        <dbReference type="EMBL" id="MDW4573367.1"/>
    </source>
</evidence>
<dbReference type="Proteomes" id="UP001283109">
    <property type="component" value="Unassembled WGS sequence"/>
</dbReference>
<organism evidence="4 5">
    <name type="scientific">Microbacterium arthrosphaerae</name>
    <dbReference type="NCBI Taxonomy" id="792652"/>
    <lineage>
        <taxon>Bacteria</taxon>
        <taxon>Bacillati</taxon>
        <taxon>Actinomycetota</taxon>
        <taxon>Actinomycetes</taxon>
        <taxon>Micrococcales</taxon>
        <taxon>Microbacteriaceae</taxon>
        <taxon>Microbacterium</taxon>
    </lineage>
</organism>
<dbReference type="Gene3D" id="3.90.550.10">
    <property type="entry name" value="Spore Coat Polysaccharide Biosynthesis Protein SpsA, Chain A"/>
    <property type="match status" value="1"/>
</dbReference>
<sequence>MSIIVPVYNAEPYLSACISSILEQDYRHLEIVLVDDGSTDGSGRICDEFREADDRVVVIHRENGGIAAAQNSGLDAATGELVTFCDNDDLMSARMIGRLVEILLASDADMSCCRWFNVGASSASELRDSMAGEPPGRFIVFDDPAKHYQGVFSVLLRRLTRSDLYYFSEANWGKLYRRSLFDGIRFPARRYAQDVAVAMDLYQRMGRVASCEDRLYYWLQRPDSVSHNLRTTDYYHDIVQAHGRCFELALADGILPARAYFGLHAIERERRSVVTPADQATYEDDRRYVAALRSRLTLWQRVRCTALHWVRALEVKVYDRTIHRRR</sequence>
<dbReference type="Pfam" id="PF00535">
    <property type="entry name" value="Glycos_transf_2"/>
    <property type="match status" value="1"/>
</dbReference>
<dbReference type="PANTHER" id="PTHR22916">
    <property type="entry name" value="GLYCOSYLTRANSFERASE"/>
    <property type="match status" value="1"/>
</dbReference>
<reference evidence="4 5" key="1">
    <citation type="submission" date="2023-11" db="EMBL/GenBank/DDBJ databases">
        <title>Draft genome sequence of Microbacterium arthrosphaerae JCM 30492.</title>
        <authorList>
            <person name="Zhang G."/>
            <person name="Ding Y."/>
        </authorList>
    </citation>
    <scope>NUCLEOTIDE SEQUENCE [LARGE SCALE GENOMIC DNA]</scope>
    <source>
        <strain evidence="4 5">JCM 30492</strain>
    </source>
</reference>
<evidence type="ECO:0000259" key="3">
    <source>
        <dbReference type="Pfam" id="PF00535"/>
    </source>
</evidence>
<dbReference type="CDD" id="cd00761">
    <property type="entry name" value="Glyco_tranf_GTA_type"/>
    <property type="match status" value="1"/>
</dbReference>
<dbReference type="InterPro" id="IPR001173">
    <property type="entry name" value="Glyco_trans_2-like"/>
</dbReference>
<keyword evidence="2 4" id="KW-0808">Transferase</keyword>
<dbReference type="PANTHER" id="PTHR22916:SF51">
    <property type="entry name" value="GLYCOSYLTRANSFERASE EPSH-RELATED"/>
    <property type="match status" value="1"/>
</dbReference>
<dbReference type="SUPFAM" id="SSF53448">
    <property type="entry name" value="Nucleotide-diphospho-sugar transferases"/>
    <property type="match status" value="1"/>
</dbReference>
<accession>A0ABU4H3R2</accession>
<dbReference type="RefSeq" id="WP_318353874.1">
    <property type="nucleotide sequence ID" value="NZ_JAWQEV010000003.1"/>
</dbReference>
<dbReference type="GO" id="GO:0016757">
    <property type="term" value="F:glycosyltransferase activity"/>
    <property type="evidence" value="ECO:0007669"/>
    <property type="project" value="UniProtKB-KW"/>
</dbReference>
<proteinExistence type="predicted"/>
<comment type="caution">
    <text evidence="4">The sequence shown here is derived from an EMBL/GenBank/DDBJ whole genome shotgun (WGS) entry which is preliminary data.</text>
</comment>
<dbReference type="InterPro" id="IPR029044">
    <property type="entry name" value="Nucleotide-diphossugar_trans"/>
</dbReference>
<feature type="domain" description="Glycosyltransferase 2-like" evidence="3">
    <location>
        <begin position="2"/>
        <end position="151"/>
    </location>
</feature>
<evidence type="ECO:0000256" key="2">
    <source>
        <dbReference type="ARBA" id="ARBA00022679"/>
    </source>
</evidence>
<protein>
    <submittedName>
        <fullName evidence="4">Glycosyltransferase family 2 protein</fullName>
        <ecNumber evidence="4">2.4.-.-</ecNumber>
    </submittedName>
</protein>
<gene>
    <name evidence="4" type="ORF">R8Z58_11350</name>
</gene>
<evidence type="ECO:0000313" key="5">
    <source>
        <dbReference type="Proteomes" id="UP001283109"/>
    </source>
</evidence>
<keyword evidence="1 4" id="KW-0328">Glycosyltransferase</keyword>